<feature type="region of interest" description="Disordered" evidence="1">
    <location>
        <begin position="843"/>
        <end position="866"/>
    </location>
</feature>
<sequence>MGKQLPDHESMLKHLASCPQLPTREYWCYDHMRVEHFDDAKCKRCISHPSRRRRMLSMAKGFFSTLGHKSKRGPELEFDVDDTTALAPPSYLESLSFDPPAEPELSSTEILEIDSTEVVVTQAPVDAVPIVDPQDLMLPELDSTMIPSQAPLQWQPELWDVPQSSNRLTAAAPMYESVPSNQPTSLGHSQDTPFGQQGPRPVPAASRSKHLSPSSSVRSTTSTMSNVSNISSVTAASSLWSTPSTAWSGFETNLTTPSTGLISPVDMYPEHDFPDLVKRCPSDPLDMLPELPELEADMPTMPELSSGDFFSFDTDLTKLSYPDNFVLEEENIEPSALHPAEAQGSGPIQSETKSLVASAWDALQEHIVSSADKIQHIQNNPLVDQLKLLSAKTIAQRGFSSLRGILESRPSASPLDTLCLVHVIYSFALVVYEDDATRRSSDFYTQSLLYSTWFTPDNQAFYREVVKAIWQPGDMTLEQLESLKAAQSGQPGWPHSVKGKERATRPSGGITKGPDPLVTTALHFLDGLEISAVLGPSPEALASDLHARHLQDGAVNCQTATPVAENVDDLSKALSILVNQYHNVDGLIAELSNVNQGISAGLILSTRRFELEALQAGQNCIVPVQYFDDYVPRVRSLCNPIYELDSSPEAPQRQHYYSLSMALSEALIVELDAAPLDAGEISELESDDDALFDCIIDSLTPSLTDDFIMDMDMETQPLLSLEQEDVSKSTDLGKPTHKYTPPEDSTSGSSTESPSSTAFRSKNALQTPVSPTSPPQQKPETADACCELCGYRPKGDPRWFHGSMAKHKKTQHSTEPPKIYKCPYPGCVSAYKNRPDNLRQHQIEKNHFVDGHDGASRRPSKRKKMA</sequence>
<evidence type="ECO:0000256" key="1">
    <source>
        <dbReference type="SAM" id="MobiDB-lite"/>
    </source>
</evidence>
<feature type="compositionally biased region" description="Polar residues" evidence="1">
    <location>
        <begin position="178"/>
        <end position="195"/>
    </location>
</feature>
<organism evidence="2 3">
    <name type="scientific">Diaporthe eres</name>
    <name type="common">Phomopsis oblonga</name>
    <dbReference type="NCBI Taxonomy" id="83184"/>
    <lineage>
        <taxon>Eukaryota</taxon>
        <taxon>Fungi</taxon>
        <taxon>Dikarya</taxon>
        <taxon>Ascomycota</taxon>
        <taxon>Pezizomycotina</taxon>
        <taxon>Sordariomycetes</taxon>
        <taxon>Sordariomycetidae</taxon>
        <taxon>Diaporthales</taxon>
        <taxon>Diaporthaceae</taxon>
        <taxon>Diaporthe</taxon>
        <taxon>Diaporthe eres species complex</taxon>
    </lineage>
</organism>
<evidence type="ECO:0000313" key="2">
    <source>
        <dbReference type="EMBL" id="KAK7738756.1"/>
    </source>
</evidence>
<accession>A0ABR1PK63</accession>
<dbReference type="EMBL" id="JAKNSF020000005">
    <property type="protein sequence ID" value="KAK7738756.1"/>
    <property type="molecule type" value="Genomic_DNA"/>
</dbReference>
<dbReference type="Proteomes" id="UP001430848">
    <property type="component" value="Unassembled WGS sequence"/>
</dbReference>
<keyword evidence="3" id="KW-1185">Reference proteome</keyword>
<feature type="compositionally biased region" description="Basic and acidic residues" evidence="1">
    <location>
        <begin position="843"/>
        <end position="856"/>
    </location>
</feature>
<proteinExistence type="predicted"/>
<feature type="region of interest" description="Disordered" evidence="1">
    <location>
        <begin position="487"/>
        <end position="512"/>
    </location>
</feature>
<feature type="compositionally biased region" description="Low complexity" evidence="1">
    <location>
        <begin position="742"/>
        <end position="757"/>
    </location>
</feature>
<name>A0ABR1PK63_DIAER</name>
<feature type="region of interest" description="Disordered" evidence="1">
    <location>
        <begin position="177"/>
        <end position="225"/>
    </location>
</feature>
<evidence type="ECO:0008006" key="4">
    <source>
        <dbReference type="Google" id="ProtNLM"/>
    </source>
</evidence>
<comment type="caution">
    <text evidence="2">The sequence shown here is derived from an EMBL/GenBank/DDBJ whole genome shotgun (WGS) entry which is preliminary data.</text>
</comment>
<evidence type="ECO:0000313" key="3">
    <source>
        <dbReference type="Proteomes" id="UP001430848"/>
    </source>
</evidence>
<feature type="region of interest" description="Disordered" evidence="1">
    <location>
        <begin position="720"/>
        <end position="781"/>
    </location>
</feature>
<reference evidence="2 3" key="1">
    <citation type="submission" date="2024-02" db="EMBL/GenBank/DDBJ databases">
        <title>De novo assembly and annotation of 12 fungi associated with fruit tree decline syndrome in Ontario, Canada.</title>
        <authorList>
            <person name="Sulman M."/>
            <person name="Ellouze W."/>
            <person name="Ilyukhin E."/>
        </authorList>
    </citation>
    <scope>NUCLEOTIDE SEQUENCE [LARGE SCALE GENOMIC DNA]</scope>
    <source>
        <strain evidence="2 3">M169</strain>
    </source>
</reference>
<feature type="compositionally biased region" description="Low complexity" evidence="1">
    <location>
        <begin position="212"/>
        <end position="225"/>
    </location>
</feature>
<protein>
    <recommendedName>
        <fullName evidence="4">C2H2-type domain-containing protein</fullName>
    </recommendedName>
</protein>
<gene>
    <name evidence="2" type="ORF">SLS63_002093</name>
</gene>